<evidence type="ECO:0000256" key="5">
    <source>
        <dbReference type="ARBA" id="ARBA00022500"/>
    </source>
</evidence>
<keyword evidence="11" id="KW-0969">Cilium</keyword>
<reference evidence="11 12" key="1">
    <citation type="submission" date="2016-08" db="EMBL/GenBank/DDBJ databases">
        <authorList>
            <person name="Seilhamer J.J."/>
        </authorList>
    </citation>
    <scope>NUCLEOTIDE SEQUENCE [LARGE SCALE GENOMIC DNA]</scope>
    <source>
        <strain evidence="11 12">CCBAU 10071</strain>
    </source>
</reference>
<keyword evidence="6" id="KW-0812">Transmembrane</keyword>
<comment type="subcellular location">
    <subcellularLocation>
        <location evidence="10">Cell inner membrane</location>
    </subcellularLocation>
    <subcellularLocation>
        <location evidence="2">Cell membrane</location>
        <topology evidence="2">Single-pass membrane protein</topology>
    </subcellularLocation>
</comment>
<keyword evidence="10" id="KW-0997">Cell inner membrane</keyword>
<protein>
    <recommendedName>
        <fullName evidence="10">Flagellar protein FliL</fullName>
    </recommendedName>
</protein>
<dbReference type="GO" id="GO:0009425">
    <property type="term" value="C:bacterial-type flagellum basal body"/>
    <property type="evidence" value="ECO:0007669"/>
    <property type="project" value="InterPro"/>
</dbReference>
<dbReference type="GO" id="GO:0006935">
    <property type="term" value="P:chemotaxis"/>
    <property type="evidence" value="ECO:0007669"/>
    <property type="project" value="UniProtKB-KW"/>
</dbReference>
<keyword evidence="5 10" id="KW-0145">Chemotaxis</keyword>
<dbReference type="Pfam" id="PF03748">
    <property type="entry name" value="FliL"/>
    <property type="match status" value="1"/>
</dbReference>
<evidence type="ECO:0000256" key="10">
    <source>
        <dbReference type="RuleBase" id="RU364125"/>
    </source>
</evidence>
<accession>A0A1C3UCM9</accession>
<keyword evidence="4" id="KW-1003">Cell membrane</keyword>
<evidence type="ECO:0000256" key="7">
    <source>
        <dbReference type="ARBA" id="ARBA00022779"/>
    </source>
</evidence>
<keyword evidence="11" id="KW-0282">Flagellum</keyword>
<dbReference type="InterPro" id="IPR005503">
    <property type="entry name" value="FliL"/>
</dbReference>
<comment type="similarity">
    <text evidence="3 10">Belongs to the FliL family.</text>
</comment>
<dbReference type="AlphaFoldDB" id="A0A1C3UCM9"/>
<evidence type="ECO:0000256" key="3">
    <source>
        <dbReference type="ARBA" id="ARBA00008281"/>
    </source>
</evidence>
<evidence type="ECO:0000256" key="2">
    <source>
        <dbReference type="ARBA" id="ARBA00004162"/>
    </source>
</evidence>
<evidence type="ECO:0000256" key="8">
    <source>
        <dbReference type="ARBA" id="ARBA00022989"/>
    </source>
</evidence>
<evidence type="ECO:0000256" key="1">
    <source>
        <dbReference type="ARBA" id="ARBA00002254"/>
    </source>
</evidence>
<dbReference type="GO" id="GO:0071973">
    <property type="term" value="P:bacterial-type flagellum-dependent cell motility"/>
    <property type="evidence" value="ECO:0007669"/>
    <property type="project" value="InterPro"/>
</dbReference>
<evidence type="ECO:0000313" key="11">
    <source>
        <dbReference type="EMBL" id="SCB13209.1"/>
    </source>
</evidence>
<dbReference type="GO" id="GO:0005886">
    <property type="term" value="C:plasma membrane"/>
    <property type="evidence" value="ECO:0007669"/>
    <property type="project" value="UniProtKB-SubCell"/>
</dbReference>
<evidence type="ECO:0000256" key="6">
    <source>
        <dbReference type="ARBA" id="ARBA00022692"/>
    </source>
</evidence>
<organism evidence="11 12">
    <name type="scientific">Bradyrhizobium yuanmingense</name>
    <dbReference type="NCBI Taxonomy" id="108015"/>
    <lineage>
        <taxon>Bacteria</taxon>
        <taxon>Pseudomonadati</taxon>
        <taxon>Pseudomonadota</taxon>
        <taxon>Alphaproteobacteria</taxon>
        <taxon>Hyphomicrobiales</taxon>
        <taxon>Nitrobacteraceae</taxon>
        <taxon>Bradyrhizobium</taxon>
    </lineage>
</organism>
<keyword evidence="7 10" id="KW-0283">Flagellar rotation</keyword>
<comment type="function">
    <text evidence="1 10">Controls the rotational direction of flagella during chemotaxis.</text>
</comment>
<keyword evidence="11" id="KW-0966">Cell projection</keyword>
<evidence type="ECO:0000256" key="9">
    <source>
        <dbReference type="ARBA" id="ARBA00023136"/>
    </source>
</evidence>
<proteinExistence type="inferred from homology"/>
<keyword evidence="8" id="KW-1133">Transmembrane helix</keyword>
<name>A0A1C3UCM9_9BRAD</name>
<dbReference type="Proteomes" id="UP000183174">
    <property type="component" value="Unassembled WGS sequence"/>
</dbReference>
<keyword evidence="9 10" id="KW-0472">Membrane</keyword>
<sequence length="152" mass="16046">MAGDAMRLIAAIVVLTLIAIGAGAIAGLHLIATAERVADAKKNATSPPIASSYTGSARLRKLSPIVTNLAAPANNWARIEASMVTDSMSDEDAGILAAHISEDIVTYLRSATVAQFEGSRGLQHLRDDLTERANIRSSGKVRELIIETLVIQ</sequence>
<evidence type="ECO:0000313" key="12">
    <source>
        <dbReference type="Proteomes" id="UP000183174"/>
    </source>
</evidence>
<evidence type="ECO:0000256" key="4">
    <source>
        <dbReference type="ARBA" id="ARBA00022475"/>
    </source>
</evidence>
<gene>
    <name evidence="11" type="ORF">GA0061099_1001943</name>
</gene>
<dbReference type="EMBL" id="FMAE01000001">
    <property type="protein sequence ID" value="SCB13209.1"/>
    <property type="molecule type" value="Genomic_DNA"/>
</dbReference>